<dbReference type="NCBIfam" id="TIGR02532">
    <property type="entry name" value="IV_pilin_GFxxxE"/>
    <property type="match status" value="1"/>
</dbReference>
<dbReference type="EMBL" id="LR027517">
    <property type="protein sequence ID" value="VCU52700.1"/>
    <property type="molecule type" value="Genomic_DNA"/>
</dbReference>
<sequence>MRNAKGFTLIELLIVIAIIAILAAVLIPNLIGARKRAFDAAALQCARTIALTAETYRTNSGSTNYTFTKKDVETMDPKSCADANIKISGDYPSDTGSFTLTVYHASGTRAYEVEGKEDGVSVKEVAKPSQGSGQPSQGSGQ</sequence>
<evidence type="ECO:0000313" key="12">
    <source>
        <dbReference type="Proteomes" id="UP000279841"/>
    </source>
</evidence>
<evidence type="ECO:0000256" key="10">
    <source>
        <dbReference type="SAM" id="Phobius"/>
    </source>
</evidence>
<dbReference type="GO" id="GO:0042597">
    <property type="term" value="C:periplasmic space"/>
    <property type="evidence" value="ECO:0007669"/>
    <property type="project" value="UniProtKB-SubCell"/>
</dbReference>
<comment type="subcellular location">
    <subcellularLocation>
        <location evidence="1">Cell outer membrane</location>
        <topology evidence="1">Single-pass membrane protein</topology>
    </subcellularLocation>
    <subcellularLocation>
        <location evidence="2">Periplasm</location>
    </subcellularLocation>
</comment>
<dbReference type="GO" id="GO:0009279">
    <property type="term" value="C:cell outer membrane"/>
    <property type="evidence" value="ECO:0007669"/>
    <property type="project" value="UniProtKB-SubCell"/>
</dbReference>
<evidence type="ECO:0000313" key="11">
    <source>
        <dbReference type="EMBL" id="VCU52700.1"/>
    </source>
</evidence>
<evidence type="ECO:0000256" key="9">
    <source>
        <dbReference type="SAM" id="MobiDB-lite"/>
    </source>
</evidence>
<dbReference type="Gene3D" id="3.30.700.10">
    <property type="entry name" value="Glycoprotein, Type 4 Pilin"/>
    <property type="match status" value="1"/>
</dbReference>
<feature type="transmembrane region" description="Helical" evidence="10">
    <location>
        <begin position="6"/>
        <end position="27"/>
    </location>
</feature>
<protein>
    <submittedName>
        <fullName evidence="11">Type II secretion system protein G</fullName>
    </submittedName>
</protein>
<keyword evidence="8" id="KW-0998">Cell outer membrane</keyword>
<dbReference type="Proteomes" id="UP000279841">
    <property type="component" value="Chromosome"/>
</dbReference>
<feature type="compositionally biased region" description="Low complexity" evidence="9">
    <location>
        <begin position="128"/>
        <end position="141"/>
    </location>
</feature>
<dbReference type="InterPro" id="IPR012902">
    <property type="entry name" value="N_methyl_site"/>
</dbReference>
<keyword evidence="3" id="KW-0488">Methylation</keyword>
<proteinExistence type="predicted"/>
<evidence type="ECO:0000256" key="3">
    <source>
        <dbReference type="ARBA" id="ARBA00022481"/>
    </source>
</evidence>
<evidence type="ECO:0000256" key="1">
    <source>
        <dbReference type="ARBA" id="ARBA00004203"/>
    </source>
</evidence>
<keyword evidence="6 10" id="KW-1133">Transmembrane helix</keyword>
<dbReference type="SUPFAM" id="SSF54523">
    <property type="entry name" value="Pili subunits"/>
    <property type="match status" value="1"/>
</dbReference>
<evidence type="ECO:0000256" key="7">
    <source>
        <dbReference type="ARBA" id="ARBA00023136"/>
    </source>
</evidence>
<evidence type="ECO:0000256" key="5">
    <source>
        <dbReference type="ARBA" id="ARBA00022764"/>
    </source>
</evidence>
<evidence type="ECO:0000256" key="8">
    <source>
        <dbReference type="ARBA" id="ARBA00023237"/>
    </source>
</evidence>
<dbReference type="PROSITE" id="PS00409">
    <property type="entry name" value="PROKAR_NTER_METHYL"/>
    <property type="match status" value="1"/>
</dbReference>
<reference evidence="11 12" key="1">
    <citation type="submission" date="2018-10" db="EMBL/GenBank/DDBJ databases">
        <authorList>
            <person name="Peiro R."/>
            <person name="Begona"/>
            <person name="Cbmso G."/>
            <person name="Lopez M."/>
            <person name="Gonzalez S."/>
            <person name="Sacristan E."/>
            <person name="Castillo E."/>
        </authorList>
    </citation>
    <scope>NUCLEOTIDE SEQUENCE [LARGE SCALE GENOMIC DNA]</scope>
    <source>
        <strain evidence="11">TTHNAR1</strain>
    </source>
</reference>
<evidence type="ECO:0000256" key="6">
    <source>
        <dbReference type="ARBA" id="ARBA00022989"/>
    </source>
</evidence>
<organism evidence="11 12">
    <name type="scientific">Thermus thermophilus</name>
    <dbReference type="NCBI Taxonomy" id="274"/>
    <lineage>
        <taxon>Bacteria</taxon>
        <taxon>Thermotogati</taxon>
        <taxon>Deinococcota</taxon>
        <taxon>Deinococci</taxon>
        <taxon>Thermales</taxon>
        <taxon>Thermaceae</taxon>
        <taxon>Thermus</taxon>
    </lineage>
</organism>
<dbReference type="PANTHER" id="PTHR30093">
    <property type="entry name" value="GENERAL SECRETION PATHWAY PROTEIN G"/>
    <property type="match status" value="1"/>
</dbReference>
<accession>A0A3P4APL7</accession>
<feature type="compositionally biased region" description="Basic and acidic residues" evidence="9">
    <location>
        <begin position="114"/>
        <end position="126"/>
    </location>
</feature>
<keyword evidence="4 10" id="KW-0812">Transmembrane</keyword>
<name>A0A3P4APL7_THETH</name>
<evidence type="ECO:0000256" key="2">
    <source>
        <dbReference type="ARBA" id="ARBA00004418"/>
    </source>
</evidence>
<gene>
    <name evidence="11" type="primary">epsG</name>
    <name evidence="11" type="ORF">TTHN1_00453</name>
</gene>
<dbReference type="PANTHER" id="PTHR30093:SF44">
    <property type="entry name" value="TYPE II SECRETION SYSTEM CORE PROTEIN G"/>
    <property type="match status" value="1"/>
</dbReference>
<keyword evidence="5" id="KW-0574">Periplasm</keyword>
<dbReference type="AlphaFoldDB" id="A0A3P4APL7"/>
<feature type="region of interest" description="Disordered" evidence="9">
    <location>
        <begin position="114"/>
        <end position="141"/>
    </location>
</feature>
<dbReference type="InterPro" id="IPR045584">
    <property type="entry name" value="Pilin-like"/>
</dbReference>
<keyword evidence="7 10" id="KW-0472">Membrane</keyword>
<dbReference type="RefSeq" id="WP_124104346.1">
    <property type="nucleotide sequence ID" value="NZ_LR027517.1"/>
</dbReference>
<dbReference type="Pfam" id="PF07963">
    <property type="entry name" value="N_methyl"/>
    <property type="match status" value="1"/>
</dbReference>
<evidence type="ECO:0000256" key="4">
    <source>
        <dbReference type="ARBA" id="ARBA00022692"/>
    </source>
</evidence>